<accession>A0AAV0Q186</accession>
<name>A0AAV0Q186_9ROSI</name>
<evidence type="ECO:0000313" key="3">
    <source>
        <dbReference type="EMBL" id="CAI0482538.1"/>
    </source>
</evidence>
<evidence type="ECO:0000256" key="2">
    <source>
        <dbReference type="SAM" id="Phobius"/>
    </source>
</evidence>
<keyword evidence="2" id="KW-0812">Transmembrane</keyword>
<sequence>MRSKSLPYLTFHSKIGRDPSLKYAIEAPVNLQIDGEEERKLSAVVGRRRRRKIDCQTRRKGIWVSLLLIFEFDFWFLCYFYFDFWDLAFCWEETESQQRRGKIDSSAMPKSKDNKR</sequence>
<evidence type="ECO:0000313" key="4">
    <source>
        <dbReference type="Proteomes" id="UP001154282"/>
    </source>
</evidence>
<keyword evidence="2" id="KW-1133">Transmembrane helix</keyword>
<reference evidence="3" key="1">
    <citation type="submission" date="2022-08" db="EMBL/GenBank/DDBJ databases">
        <authorList>
            <person name="Gutierrez-Valencia J."/>
        </authorList>
    </citation>
    <scope>NUCLEOTIDE SEQUENCE</scope>
</reference>
<keyword evidence="2" id="KW-0472">Membrane</keyword>
<protein>
    <submittedName>
        <fullName evidence="3">Uncharacterized protein</fullName>
    </submittedName>
</protein>
<dbReference type="AlphaFoldDB" id="A0AAV0Q186"/>
<dbReference type="Proteomes" id="UP001154282">
    <property type="component" value="Unassembled WGS sequence"/>
</dbReference>
<keyword evidence="4" id="KW-1185">Reference proteome</keyword>
<comment type="caution">
    <text evidence="3">The sequence shown here is derived from an EMBL/GenBank/DDBJ whole genome shotgun (WGS) entry which is preliminary data.</text>
</comment>
<proteinExistence type="predicted"/>
<feature type="region of interest" description="Disordered" evidence="1">
    <location>
        <begin position="95"/>
        <end position="116"/>
    </location>
</feature>
<feature type="transmembrane region" description="Helical" evidence="2">
    <location>
        <begin position="61"/>
        <end position="82"/>
    </location>
</feature>
<dbReference type="EMBL" id="CAMGYJ010000009">
    <property type="protein sequence ID" value="CAI0482538.1"/>
    <property type="molecule type" value="Genomic_DNA"/>
</dbReference>
<evidence type="ECO:0000256" key="1">
    <source>
        <dbReference type="SAM" id="MobiDB-lite"/>
    </source>
</evidence>
<gene>
    <name evidence="3" type="ORF">LITE_LOCUS41018</name>
</gene>
<organism evidence="3 4">
    <name type="scientific">Linum tenue</name>
    <dbReference type="NCBI Taxonomy" id="586396"/>
    <lineage>
        <taxon>Eukaryota</taxon>
        <taxon>Viridiplantae</taxon>
        <taxon>Streptophyta</taxon>
        <taxon>Embryophyta</taxon>
        <taxon>Tracheophyta</taxon>
        <taxon>Spermatophyta</taxon>
        <taxon>Magnoliopsida</taxon>
        <taxon>eudicotyledons</taxon>
        <taxon>Gunneridae</taxon>
        <taxon>Pentapetalae</taxon>
        <taxon>rosids</taxon>
        <taxon>fabids</taxon>
        <taxon>Malpighiales</taxon>
        <taxon>Linaceae</taxon>
        <taxon>Linum</taxon>
    </lineage>
</organism>